<gene>
    <name evidence="7" type="ORF">WMY93_012705</name>
</gene>
<dbReference type="SUPFAM" id="SSF56672">
    <property type="entry name" value="DNA/RNA polymerases"/>
    <property type="match status" value="1"/>
</dbReference>
<evidence type="ECO:0000313" key="8">
    <source>
        <dbReference type="Proteomes" id="UP001460270"/>
    </source>
</evidence>
<dbReference type="EC" id="3.1.26.4" evidence="2"/>
<dbReference type="InterPro" id="IPR050951">
    <property type="entry name" value="Retrovirus_Pol_polyprotein"/>
</dbReference>
<feature type="compositionally biased region" description="Polar residues" evidence="4">
    <location>
        <begin position="642"/>
        <end position="651"/>
    </location>
</feature>
<dbReference type="FunFam" id="3.30.70.270:FF:000023">
    <property type="entry name" value="Pol"/>
    <property type="match status" value="1"/>
</dbReference>
<evidence type="ECO:0000256" key="4">
    <source>
        <dbReference type="SAM" id="MobiDB-lite"/>
    </source>
</evidence>
<feature type="domain" description="Reverse transcriptase/retrotransposon-derived protein RNase H-like" evidence="6">
    <location>
        <begin position="296"/>
        <end position="395"/>
    </location>
</feature>
<keyword evidence="3" id="KW-0511">Multifunctional enzyme</keyword>
<dbReference type="EMBL" id="JBBPFD010000009">
    <property type="protein sequence ID" value="KAK7912494.1"/>
    <property type="molecule type" value="Genomic_DNA"/>
</dbReference>
<dbReference type="PANTHER" id="PTHR37984">
    <property type="entry name" value="PROTEIN CBG26694"/>
    <property type="match status" value="1"/>
</dbReference>
<feature type="region of interest" description="Disordered" evidence="4">
    <location>
        <begin position="640"/>
        <end position="662"/>
    </location>
</feature>
<dbReference type="Pfam" id="PF17919">
    <property type="entry name" value="RT_RNaseH_2"/>
    <property type="match status" value="1"/>
</dbReference>
<dbReference type="InterPro" id="IPR043502">
    <property type="entry name" value="DNA/RNA_pol_sf"/>
</dbReference>
<feature type="domain" description="Reverse transcriptase" evidence="5">
    <location>
        <begin position="158"/>
        <end position="233"/>
    </location>
</feature>
<dbReference type="Gene3D" id="3.30.70.270">
    <property type="match status" value="3"/>
</dbReference>
<evidence type="ECO:0000256" key="3">
    <source>
        <dbReference type="ARBA" id="ARBA00023268"/>
    </source>
</evidence>
<organism evidence="7 8">
    <name type="scientific">Mugilogobius chulae</name>
    <name type="common">yellowstripe goby</name>
    <dbReference type="NCBI Taxonomy" id="88201"/>
    <lineage>
        <taxon>Eukaryota</taxon>
        <taxon>Metazoa</taxon>
        <taxon>Chordata</taxon>
        <taxon>Craniata</taxon>
        <taxon>Vertebrata</taxon>
        <taxon>Euteleostomi</taxon>
        <taxon>Actinopterygii</taxon>
        <taxon>Neopterygii</taxon>
        <taxon>Teleostei</taxon>
        <taxon>Neoteleostei</taxon>
        <taxon>Acanthomorphata</taxon>
        <taxon>Gobiaria</taxon>
        <taxon>Gobiiformes</taxon>
        <taxon>Gobioidei</taxon>
        <taxon>Gobiidae</taxon>
        <taxon>Gobionellinae</taxon>
        <taxon>Mugilogobius</taxon>
    </lineage>
</organism>
<dbReference type="CDD" id="cd09274">
    <property type="entry name" value="RNase_HI_RT_Ty3"/>
    <property type="match status" value="1"/>
</dbReference>
<name>A0AAW0P407_9GOBI</name>
<dbReference type="PANTHER" id="PTHR37984:SF5">
    <property type="entry name" value="PROTEIN NYNRIN-LIKE"/>
    <property type="match status" value="1"/>
</dbReference>
<evidence type="ECO:0000256" key="1">
    <source>
        <dbReference type="ARBA" id="ARBA00010879"/>
    </source>
</evidence>
<evidence type="ECO:0000313" key="7">
    <source>
        <dbReference type="EMBL" id="KAK7912494.1"/>
    </source>
</evidence>
<evidence type="ECO:0000259" key="5">
    <source>
        <dbReference type="Pfam" id="PF00078"/>
    </source>
</evidence>
<protein>
    <recommendedName>
        <fullName evidence="2">ribonuclease H</fullName>
        <ecNumber evidence="2">3.1.26.4</ecNumber>
    </recommendedName>
</protein>
<reference evidence="8" key="1">
    <citation type="submission" date="2024-04" db="EMBL/GenBank/DDBJ databases">
        <title>Salinicola lusitanus LLJ914,a marine bacterium isolated from the Okinawa Trough.</title>
        <authorList>
            <person name="Li J."/>
        </authorList>
    </citation>
    <scope>NUCLEOTIDE SEQUENCE [LARGE SCALE GENOMIC DNA]</scope>
</reference>
<comment type="caution">
    <text evidence="7">The sequence shown here is derived from an EMBL/GenBank/DDBJ whole genome shotgun (WGS) entry which is preliminary data.</text>
</comment>
<keyword evidence="8" id="KW-1185">Reference proteome</keyword>
<evidence type="ECO:0000259" key="6">
    <source>
        <dbReference type="Pfam" id="PF17919"/>
    </source>
</evidence>
<dbReference type="GO" id="GO:0004523">
    <property type="term" value="F:RNA-DNA hybrid ribonuclease activity"/>
    <property type="evidence" value="ECO:0007669"/>
    <property type="project" value="UniProtKB-EC"/>
</dbReference>
<dbReference type="AlphaFoldDB" id="A0AAW0P407"/>
<dbReference type="InterPro" id="IPR000477">
    <property type="entry name" value="RT_dom"/>
</dbReference>
<dbReference type="InterPro" id="IPR043128">
    <property type="entry name" value="Rev_trsase/Diguanyl_cyclase"/>
</dbReference>
<evidence type="ECO:0000256" key="2">
    <source>
        <dbReference type="ARBA" id="ARBA00012180"/>
    </source>
</evidence>
<comment type="similarity">
    <text evidence="1">Belongs to the beta type-B retroviral polymerase family. HERV class-II K(HML-2) pol subfamily.</text>
</comment>
<dbReference type="Proteomes" id="UP001460270">
    <property type="component" value="Unassembled WGS sequence"/>
</dbReference>
<sequence length="759" mass="85923">MRSKEHHVTGTECSYTAKTLGLYSIQAATALQLVARLDTATLDSTETVKKEFPELFSGLGTIKGEYNIVLKPGAQPFSVSTPRRISLPLLPKVKEELSRMEQQGVISKGEQPTEWCAPMVVVPKRKRDRVRICSDLTKLNKSVLRERHQLPSVENTLGQLAAPEHFQKRMQQILESLEGVVCQMDDILIWGADQKEHDERLRRALTRLRDAGVTLNDKCEFSKTKIKFLGQIIEATGVSPDPEKVSAVRAMKEPSNISEVRRFLGMTNHLGKFLPHLAEKTRPLRELLRKTNMWSWGPQQMQAFESIKQDLTTPPGLALYDPSAETLVSADSSSYGLGAVLLQKTSTSNWKPIAYASRALSTTEQRYAQIEKEALATTWACERFAEFLIGNDFHIHTDHKPLVPLLGSRNLDELPPRIQRLKMRLMRFSFTISHVPGKEIATADVLSRAPIAHTEEGLHEEEIDLYADAVVASIPATEKRLKEVQKHQDKDEILLQLKQFCLNGWPNKFEIEKGLQPYLPFAANGYSPTELLMGRKIRTTVPVIPSQLDPHGADLGKVKSREQSYRQRQKQNYYKRHRAHDMPSLQQGEHVWIKDMQQRGTVVSTAGTPRSYIVETPNGNLRRNRYHLSRTPVAPRLHITFPDTTSENNPVETEPVSPEPGTYHSFPENVEPSSRGQIRDLGLGYVLRQVGFGPVTLAHRLRQGNSLSPVQSEARRDNEPLRAFMVVWTGEHGNNPHSPWYEVEFCVRYLAPQLQLELT</sequence>
<dbReference type="FunFam" id="3.30.70.270:FF:000003">
    <property type="entry name" value="Transposon Ty3-G Gag-Pol polyprotein"/>
    <property type="match status" value="1"/>
</dbReference>
<proteinExistence type="inferred from homology"/>
<accession>A0AAW0P407</accession>
<dbReference type="Pfam" id="PF00078">
    <property type="entry name" value="RVT_1"/>
    <property type="match status" value="1"/>
</dbReference>
<dbReference type="CDD" id="cd01647">
    <property type="entry name" value="RT_LTR"/>
    <property type="match status" value="1"/>
</dbReference>
<dbReference type="Gene3D" id="3.10.10.10">
    <property type="entry name" value="HIV Type 1 Reverse Transcriptase, subunit A, domain 1"/>
    <property type="match status" value="1"/>
</dbReference>
<dbReference type="InterPro" id="IPR041577">
    <property type="entry name" value="RT_RNaseH_2"/>
</dbReference>